<evidence type="ECO:0000256" key="2">
    <source>
        <dbReference type="ARBA" id="ARBA00022840"/>
    </source>
</evidence>
<dbReference type="Gene3D" id="1.10.8.60">
    <property type="match status" value="1"/>
</dbReference>
<accession>A0A844FHJ1</accession>
<dbReference type="PANTHER" id="PTHR32071">
    <property type="entry name" value="TRANSCRIPTIONAL REGULATORY PROTEIN"/>
    <property type="match status" value="1"/>
</dbReference>
<comment type="caution">
    <text evidence="5">The sequence shown here is derived from an EMBL/GenBank/DDBJ whole genome shotgun (WGS) entry which is preliminary data.</text>
</comment>
<dbReference type="PROSITE" id="PS50112">
    <property type="entry name" value="PAS"/>
    <property type="match status" value="1"/>
</dbReference>
<dbReference type="InterPro" id="IPR000014">
    <property type="entry name" value="PAS"/>
</dbReference>
<keyword evidence="2" id="KW-0067">ATP-binding</keyword>
<evidence type="ECO:0000313" key="6">
    <source>
        <dbReference type="Proteomes" id="UP000462760"/>
    </source>
</evidence>
<dbReference type="Gene3D" id="3.40.50.300">
    <property type="entry name" value="P-loop containing nucleotide triphosphate hydrolases"/>
    <property type="match status" value="1"/>
</dbReference>
<dbReference type="AlphaFoldDB" id="A0A844FHJ1"/>
<dbReference type="GO" id="GO:0006355">
    <property type="term" value="P:regulation of DNA-templated transcription"/>
    <property type="evidence" value="ECO:0007669"/>
    <property type="project" value="InterPro"/>
</dbReference>
<dbReference type="FunFam" id="3.40.50.300:FF:000006">
    <property type="entry name" value="DNA-binding transcriptional regulator NtrC"/>
    <property type="match status" value="1"/>
</dbReference>
<feature type="domain" description="Sigma-54 factor interaction" evidence="3">
    <location>
        <begin position="339"/>
        <end position="564"/>
    </location>
</feature>
<feature type="domain" description="PAS" evidence="4">
    <location>
        <begin position="210"/>
        <end position="258"/>
    </location>
</feature>
<evidence type="ECO:0000259" key="4">
    <source>
        <dbReference type="PROSITE" id="PS50112"/>
    </source>
</evidence>
<dbReference type="Gene3D" id="1.10.10.10">
    <property type="entry name" value="Winged helix-like DNA-binding domain superfamily/Winged helix DNA-binding domain"/>
    <property type="match status" value="1"/>
</dbReference>
<proteinExistence type="predicted"/>
<dbReference type="InterPro" id="IPR035965">
    <property type="entry name" value="PAS-like_dom_sf"/>
</dbReference>
<protein>
    <submittedName>
        <fullName evidence="5">AAA domain-containing protein</fullName>
    </submittedName>
</protein>
<keyword evidence="1" id="KW-0547">Nucleotide-binding</keyword>
<dbReference type="InterPro" id="IPR058031">
    <property type="entry name" value="AAA_lid_NorR"/>
</dbReference>
<organism evidence="5 6">
    <name type="scientific">Anaerosalibacter bizertensis</name>
    <dbReference type="NCBI Taxonomy" id="932217"/>
    <lineage>
        <taxon>Bacteria</taxon>
        <taxon>Bacillati</taxon>
        <taxon>Bacillota</taxon>
        <taxon>Tissierellia</taxon>
        <taxon>Tissierellales</taxon>
        <taxon>Sporanaerobacteraceae</taxon>
        <taxon>Anaerosalibacter</taxon>
    </lineage>
</organism>
<dbReference type="Gene3D" id="3.30.450.20">
    <property type="entry name" value="PAS domain"/>
    <property type="match status" value="1"/>
</dbReference>
<sequence>MKKTLAIVSYSIESVNSYYAQIKSLFRDKIEVGKISIDDSEIENGIYADVILMPSYHMFGKIKKYIKSKCDLVFASRTISKLGLEKILNIENGEEVILIDESPEMTEQMISVIYQLGVSHINLKSYWSMEEKDIQDEIVIIIGQSDYLPDTSKEVINIGNSLLDFNTIIDIGMKFNLMPMLNRQDIARSYREVATVNFGLAEILKVTNSRESQLDILLQVTDAGIIGIKPEGNIFLYNDIAEDVIGIREDKIINRNGIELFPQIPFEYALKNLKPVEEKLVKLNGYDVVASVSPLIHSKNLYGAISIIRKYSDTEKKQHILRKQLIGKGHKAKYNFDDIIGESAALTKCKKIAKRMAKSNSSILITGETGTGKELFAQAIHNNSPRKNYQFVAVNCGAIPENLLESELFGYEEGAFTGAKKGGKSGLFELAHNGTLFLDEITEMSMDLQVKLLRVLEEREIIRIGGNRMIDVDVRIIAATNNDIKNMVRTGEFREDLYYRLNVLPLRIPPLRARKEDILFLIEEFKKEFKSDFILTENAKKSLLNHSWNGNVRELRNYVEYFINLDLKEIDTKNFPFDHEESIDNGFEDKYEKELMVNFLEMAGTNIKKYIFLLEELEKGYIDNRRLGRRSLHQIAKEKNIFISEQEIRSMLVNLEKFSMVEIFKGRSGTVITEYGIRALRYLQMG</sequence>
<dbReference type="InterPro" id="IPR002078">
    <property type="entry name" value="Sigma_54_int"/>
</dbReference>
<dbReference type="InterPro" id="IPR036388">
    <property type="entry name" value="WH-like_DNA-bd_sf"/>
</dbReference>
<dbReference type="RefSeq" id="WP_154484139.1">
    <property type="nucleotide sequence ID" value="NZ_VULR01000008.1"/>
</dbReference>
<reference evidence="5 6" key="1">
    <citation type="submission" date="2019-08" db="EMBL/GenBank/DDBJ databases">
        <title>In-depth cultivation of the pig gut microbiome towards novel bacterial diversity and tailored functional studies.</title>
        <authorList>
            <person name="Wylensek D."/>
            <person name="Hitch T.C.A."/>
            <person name="Clavel T."/>
        </authorList>
    </citation>
    <scope>NUCLEOTIDE SEQUENCE [LARGE SCALE GENOMIC DNA]</scope>
    <source>
        <strain evidence="5 6">Med78-601-WT-4W-RMD-3</strain>
    </source>
</reference>
<dbReference type="GO" id="GO:0005524">
    <property type="term" value="F:ATP binding"/>
    <property type="evidence" value="ECO:0007669"/>
    <property type="project" value="UniProtKB-KW"/>
</dbReference>
<gene>
    <name evidence="5" type="ORF">FYJ27_06895</name>
</gene>
<dbReference type="InterPro" id="IPR025943">
    <property type="entry name" value="Sigma_54_int_dom_ATP-bd_2"/>
</dbReference>
<evidence type="ECO:0000259" key="3">
    <source>
        <dbReference type="PROSITE" id="PS50045"/>
    </source>
</evidence>
<dbReference type="Proteomes" id="UP000462760">
    <property type="component" value="Unassembled WGS sequence"/>
</dbReference>
<dbReference type="InterPro" id="IPR027417">
    <property type="entry name" value="P-loop_NTPase"/>
</dbReference>
<dbReference type="Pfam" id="PF25601">
    <property type="entry name" value="AAA_lid_14"/>
    <property type="match status" value="1"/>
</dbReference>
<dbReference type="OrthoDB" id="5411866at2"/>
<dbReference type="CDD" id="cd00009">
    <property type="entry name" value="AAA"/>
    <property type="match status" value="1"/>
</dbReference>
<dbReference type="SMART" id="SM00382">
    <property type="entry name" value="AAA"/>
    <property type="match status" value="1"/>
</dbReference>
<dbReference type="InterPro" id="IPR025662">
    <property type="entry name" value="Sigma_54_int_dom_ATP-bd_1"/>
</dbReference>
<dbReference type="PROSITE" id="PS00676">
    <property type="entry name" value="SIGMA54_INTERACT_2"/>
    <property type="match status" value="1"/>
</dbReference>
<dbReference type="SUPFAM" id="SSF52540">
    <property type="entry name" value="P-loop containing nucleoside triphosphate hydrolases"/>
    <property type="match status" value="1"/>
</dbReference>
<dbReference type="SMART" id="SM00091">
    <property type="entry name" value="PAS"/>
    <property type="match status" value="1"/>
</dbReference>
<dbReference type="PROSITE" id="PS50045">
    <property type="entry name" value="SIGMA54_INTERACT_4"/>
    <property type="match status" value="1"/>
</dbReference>
<dbReference type="PROSITE" id="PS00675">
    <property type="entry name" value="SIGMA54_INTERACT_1"/>
    <property type="match status" value="1"/>
</dbReference>
<name>A0A844FHJ1_9FIRM</name>
<dbReference type="InterPro" id="IPR003593">
    <property type="entry name" value="AAA+_ATPase"/>
</dbReference>
<evidence type="ECO:0000256" key="1">
    <source>
        <dbReference type="ARBA" id="ARBA00022741"/>
    </source>
</evidence>
<dbReference type="SUPFAM" id="SSF55785">
    <property type="entry name" value="PYP-like sensor domain (PAS domain)"/>
    <property type="match status" value="1"/>
</dbReference>
<dbReference type="Pfam" id="PF00158">
    <property type="entry name" value="Sigma54_activat"/>
    <property type="match status" value="1"/>
</dbReference>
<dbReference type="EMBL" id="VULR01000008">
    <property type="protein sequence ID" value="MSS43454.1"/>
    <property type="molecule type" value="Genomic_DNA"/>
</dbReference>
<evidence type="ECO:0000313" key="5">
    <source>
        <dbReference type="EMBL" id="MSS43454.1"/>
    </source>
</evidence>
<dbReference type="PANTHER" id="PTHR32071:SF57">
    <property type="entry name" value="C4-DICARBOXYLATE TRANSPORT TRANSCRIPTIONAL REGULATORY PROTEIN DCTD"/>
    <property type="match status" value="1"/>
</dbReference>